<reference evidence="1" key="2">
    <citation type="submission" date="2020-07" db="EMBL/GenBank/DDBJ databases">
        <authorList>
            <person name="Vera ALvarez R."/>
            <person name="Arias-Moreno D.M."/>
            <person name="Jimenez-Jacinto V."/>
            <person name="Jimenez-Bremont J.F."/>
            <person name="Swaminathan K."/>
            <person name="Moose S.P."/>
            <person name="Guerrero-Gonzalez M.L."/>
            <person name="Marino-Ramirez L."/>
            <person name="Landsman D."/>
            <person name="Rodriguez-Kessler M."/>
            <person name="Delgado-Sanchez P."/>
        </authorList>
    </citation>
    <scope>NUCLEOTIDE SEQUENCE</scope>
    <source>
        <tissue evidence="1">Cladode</tissue>
    </source>
</reference>
<sequence length="119" mass="13650">MHRGYAKIHPLSPLRWKTHPLKNSHKKIPRHTIIGLFNIKLANETRKIGFKTSINTLIGHQGSIQNLTSSHKSMLVRPNNLTNNQPQSGSENFGKDFIHTPNQTNRPEFVDILSPCYFR</sequence>
<protein>
    <submittedName>
        <fullName evidence="1">Uncharacterized protein</fullName>
    </submittedName>
</protein>
<accession>A0A7C9CHW3</accession>
<dbReference type="EMBL" id="GISG01010298">
    <property type="protein sequence ID" value="MBA4616184.1"/>
    <property type="molecule type" value="Transcribed_RNA"/>
</dbReference>
<proteinExistence type="predicted"/>
<organism evidence="1">
    <name type="scientific">Opuntia streptacantha</name>
    <name type="common">Prickly pear cactus</name>
    <name type="synonym">Opuntia cardona</name>
    <dbReference type="NCBI Taxonomy" id="393608"/>
    <lineage>
        <taxon>Eukaryota</taxon>
        <taxon>Viridiplantae</taxon>
        <taxon>Streptophyta</taxon>
        <taxon>Embryophyta</taxon>
        <taxon>Tracheophyta</taxon>
        <taxon>Spermatophyta</taxon>
        <taxon>Magnoliopsida</taxon>
        <taxon>eudicotyledons</taxon>
        <taxon>Gunneridae</taxon>
        <taxon>Pentapetalae</taxon>
        <taxon>Caryophyllales</taxon>
        <taxon>Cactineae</taxon>
        <taxon>Cactaceae</taxon>
        <taxon>Opuntioideae</taxon>
        <taxon>Opuntia</taxon>
    </lineage>
</organism>
<evidence type="ECO:0000313" key="1">
    <source>
        <dbReference type="EMBL" id="MBA4616184.1"/>
    </source>
</evidence>
<reference evidence="1" key="1">
    <citation type="journal article" date="2013" name="J. Plant Res.">
        <title>Effect of fungi and light on seed germination of three Opuntia species from semiarid lands of central Mexico.</title>
        <authorList>
            <person name="Delgado-Sanchez P."/>
            <person name="Jimenez-Bremont J.F."/>
            <person name="Guerrero-Gonzalez Mde L."/>
            <person name="Flores J."/>
        </authorList>
    </citation>
    <scope>NUCLEOTIDE SEQUENCE</scope>
    <source>
        <tissue evidence="1">Cladode</tissue>
    </source>
</reference>
<name>A0A7C9CHW3_OPUST</name>
<dbReference type="AlphaFoldDB" id="A0A7C9CHW3"/>